<proteinExistence type="predicted"/>
<protein>
    <submittedName>
        <fullName evidence="3">MerR family transcriptional regulator</fullName>
    </submittedName>
</protein>
<keyword evidence="1" id="KW-0238">DNA-binding</keyword>
<dbReference type="EMBL" id="JBHRZH010000015">
    <property type="protein sequence ID" value="MFC3762685.1"/>
    <property type="molecule type" value="Genomic_DNA"/>
</dbReference>
<dbReference type="RefSeq" id="WP_205118957.1">
    <property type="nucleotide sequence ID" value="NZ_JAFBCM010000001.1"/>
</dbReference>
<sequence length="263" mass="29402">MAPDTPLSISEFARRTRLSLKALRLYDQLGLLKPSEVASNGYRIYRESQLETARMVALLRRLDMPLDVVKSVVSAPSSSEASELIASYWDGVERRVADQRELAAYLGGRQAEHEVFEREVPEQLVLTALRHLRIQEMEPWFNEAHPALMRRAATFGGLVGAPYRIFHGAVSEDCDGPVELCVPVASPGEGLRVEPARREAYVRVSRARFEFPQILSAYEAVERWMSSNDRPCAGPPREIYVAGLGYATARPEEIVCEVAFPLG</sequence>
<accession>A0ABV7YF56</accession>
<gene>
    <name evidence="3" type="ORF">ACFOUW_17715</name>
</gene>
<comment type="caution">
    <text evidence="3">The sequence shown here is derived from an EMBL/GenBank/DDBJ whole genome shotgun (WGS) entry which is preliminary data.</text>
</comment>
<dbReference type="Pfam" id="PF13411">
    <property type="entry name" value="MerR_1"/>
    <property type="match status" value="1"/>
</dbReference>
<dbReference type="SUPFAM" id="SSF46955">
    <property type="entry name" value="Putative DNA-binding domain"/>
    <property type="match status" value="1"/>
</dbReference>
<keyword evidence="4" id="KW-1185">Reference proteome</keyword>
<evidence type="ECO:0000313" key="3">
    <source>
        <dbReference type="EMBL" id="MFC3762685.1"/>
    </source>
</evidence>
<dbReference type="InterPro" id="IPR011256">
    <property type="entry name" value="Reg_factor_effector_dom_sf"/>
</dbReference>
<organism evidence="3 4">
    <name type="scientific">Tenggerimyces flavus</name>
    <dbReference type="NCBI Taxonomy" id="1708749"/>
    <lineage>
        <taxon>Bacteria</taxon>
        <taxon>Bacillati</taxon>
        <taxon>Actinomycetota</taxon>
        <taxon>Actinomycetes</taxon>
        <taxon>Propionibacteriales</taxon>
        <taxon>Nocardioidaceae</taxon>
        <taxon>Tenggerimyces</taxon>
    </lineage>
</organism>
<evidence type="ECO:0000313" key="4">
    <source>
        <dbReference type="Proteomes" id="UP001595699"/>
    </source>
</evidence>
<dbReference type="Gene3D" id="3.20.80.10">
    <property type="entry name" value="Regulatory factor, effector binding domain"/>
    <property type="match status" value="1"/>
</dbReference>
<dbReference type="PROSITE" id="PS00552">
    <property type="entry name" value="HTH_MERR_1"/>
    <property type="match status" value="1"/>
</dbReference>
<name>A0ABV7YF56_9ACTN</name>
<dbReference type="InterPro" id="IPR009061">
    <property type="entry name" value="DNA-bd_dom_put_sf"/>
</dbReference>
<dbReference type="Gene3D" id="1.10.1660.10">
    <property type="match status" value="1"/>
</dbReference>
<evidence type="ECO:0000256" key="1">
    <source>
        <dbReference type="ARBA" id="ARBA00023125"/>
    </source>
</evidence>
<dbReference type="PANTHER" id="PTHR30204:SF97">
    <property type="entry name" value="MERR FAMILY REGULATORY PROTEIN"/>
    <property type="match status" value="1"/>
</dbReference>
<reference evidence="4" key="1">
    <citation type="journal article" date="2019" name="Int. J. Syst. Evol. Microbiol.">
        <title>The Global Catalogue of Microorganisms (GCM) 10K type strain sequencing project: providing services to taxonomists for standard genome sequencing and annotation.</title>
        <authorList>
            <consortium name="The Broad Institute Genomics Platform"/>
            <consortium name="The Broad Institute Genome Sequencing Center for Infectious Disease"/>
            <person name="Wu L."/>
            <person name="Ma J."/>
        </authorList>
    </citation>
    <scope>NUCLEOTIDE SEQUENCE [LARGE SCALE GENOMIC DNA]</scope>
    <source>
        <strain evidence="4">CGMCC 4.7241</strain>
    </source>
</reference>
<dbReference type="InterPro" id="IPR000551">
    <property type="entry name" value="MerR-type_HTH_dom"/>
</dbReference>
<dbReference type="PROSITE" id="PS50937">
    <property type="entry name" value="HTH_MERR_2"/>
    <property type="match status" value="1"/>
</dbReference>
<evidence type="ECO:0000259" key="2">
    <source>
        <dbReference type="PROSITE" id="PS50937"/>
    </source>
</evidence>
<dbReference type="PANTHER" id="PTHR30204">
    <property type="entry name" value="REDOX-CYCLING DRUG-SENSING TRANSCRIPTIONAL ACTIVATOR SOXR"/>
    <property type="match status" value="1"/>
</dbReference>
<dbReference type="Proteomes" id="UP001595699">
    <property type="component" value="Unassembled WGS sequence"/>
</dbReference>
<feature type="domain" description="HTH merR-type" evidence="2">
    <location>
        <begin position="6"/>
        <end position="75"/>
    </location>
</feature>
<dbReference type="SMART" id="SM00422">
    <property type="entry name" value="HTH_MERR"/>
    <property type="match status" value="1"/>
</dbReference>
<dbReference type="InterPro" id="IPR047057">
    <property type="entry name" value="MerR_fam"/>
</dbReference>